<evidence type="ECO:0000256" key="5">
    <source>
        <dbReference type="SAM" id="SignalP"/>
    </source>
</evidence>
<keyword evidence="2" id="KW-0201">Cytochrome c-type biogenesis</keyword>
<dbReference type="CDD" id="cd02966">
    <property type="entry name" value="TlpA_like_family"/>
    <property type="match status" value="1"/>
</dbReference>
<accession>A0ABW5YXR8</accession>
<keyword evidence="3" id="KW-1015">Disulfide bond</keyword>
<reference evidence="8" key="1">
    <citation type="journal article" date="2019" name="Int. J. Syst. Evol. Microbiol.">
        <title>The Global Catalogue of Microorganisms (GCM) 10K type strain sequencing project: providing services to taxonomists for standard genome sequencing and annotation.</title>
        <authorList>
            <consortium name="The Broad Institute Genomics Platform"/>
            <consortium name="The Broad Institute Genome Sequencing Center for Infectious Disease"/>
            <person name="Wu L."/>
            <person name="Ma J."/>
        </authorList>
    </citation>
    <scope>NUCLEOTIDE SEQUENCE [LARGE SCALE GENOMIC DNA]</scope>
    <source>
        <strain evidence="8">KCTC 22209</strain>
    </source>
</reference>
<feature type="signal peptide" evidence="5">
    <location>
        <begin position="1"/>
        <end position="22"/>
    </location>
</feature>
<name>A0ABW5YXR8_9SPHI</name>
<evidence type="ECO:0000256" key="4">
    <source>
        <dbReference type="ARBA" id="ARBA00023284"/>
    </source>
</evidence>
<evidence type="ECO:0000256" key="3">
    <source>
        <dbReference type="ARBA" id="ARBA00023157"/>
    </source>
</evidence>
<dbReference type="Gene3D" id="3.40.30.10">
    <property type="entry name" value="Glutaredoxin"/>
    <property type="match status" value="1"/>
</dbReference>
<keyword evidence="4" id="KW-0676">Redox-active center</keyword>
<dbReference type="InterPro" id="IPR050553">
    <property type="entry name" value="Thioredoxin_ResA/DsbE_sf"/>
</dbReference>
<organism evidence="7 8">
    <name type="scientific">Sphingobacterium anhuiense</name>
    <dbReference type="NCBI Taxonomy" id="493780"/>
    <lineage>
        <taxon>Bacteria</taxon>
        <taxon>Pseudomonadati</taxon>
        <taxon>Bacteroidota</taxon>
        <taxon>Sphingobacteriia</taxon>
        <taxon>Sphingobacteriales</taxon>
        <taxon>Sphingobacteriaceae</taxon>
        <taxon>Sphingobacterium</taxon>
    </lineage>
</organism>
<evidence type="ECO:0000256" key="2">
    <source>
        <dbReference type="ARBA" id="ARBA00022748"/>
    </source>
</evidence>
<dbReference type="Proteomes" id="UP001597509">
    <property type="component" value="Unassembled WGS sequence"/>
</dbReference>
<keyword evidence="8" id="KW-1185">Reference proteome</keyword>
<gene>
    <name evidence="7" type="ORF">ACFS6I_14760</name>
</gene>
<feature type="chain" id="PRO_5045851940" evidence="5">
    <location>
        <begin position="23"/>
        <end position="418"/>
    </location>
</feature>
<keyword evidence="5" id="KW-0732">Signal</keyword>
<dbReference type="PROSITE" id="PS51352">
    <property type="entry name" value="THIOREDOXIN_2"/>
    <property type="match status" value="1"/>
</dbReference>
<evidence type="ECO:0000256" key="1">
    <source>
        <dbReference type="ARBA" id="ARBA00004196"/>
    </source>
</evidence>
<proteinExistence type="predicted"/>
<comment type="subcellular location">
    <subcellularLocation>
        <location evidence="1">Cell envelope</location>
    </subcellularLocation>
</comment>
<protein>
    <submittedName>
        <fullName evidence="7">TlpA family protein disulfide reductase</fullName>
    </submittedName>
</protein>
<evidence type="ECO:0000259" key="6">
    <source>
        <dbReference type="PROSITE" id="PS51352"/>
    </source>
</evidence>
<dbReference type="InterPro" id="IPR013766">
    <property type="entry name" value="Thioredoxin_domain"/>
</dbReference>
<dbReference type="Pfam" id="PF08534">
    <property type="entry name" value="Redoxin"/>
    <property type="match status" value="1"/>
</dbReference>
<dbReference type="EMBL" id="JBHUPE010000005">
    <property type="protein sequence ID" value="MFD2905202.1"/>
    <property type="molecule type" value="Genomic_DNA"/>
</dbReference>
<feature type="domain" description="Thioredoxin" evidence="6">
    <location>
        <begin position="34"/>
        <end position="178"/>
    </location>
</feature>
<sequence>MKHLKLIALQICLLITFSTAHAQSNQKVDLSKALKVGDTFAPPSSVQLMRGEVKKIDWKALENKVVILDFFDTFCGTCIQSMPELQELQHKLKDKLQIFNVGWQDKATLDKFYATNAFLKENNVNLSVIFADTYLKQRFPHQSAPHVIFLFKGKVHAVTGNRLVTEENILKLYNTGTISLPLKDDFGKGDLAGQIDNTSQKTREGVWITGYQDGVPGESMRIKKDSISGLIKTSFYNESISNAIKFTWAKIKPGNYITRAERRVFNVKNPEKYYDFGNEGDVWYVKNGICYERLDKMQRADSVQARIVLNDLHNFFGITSYKTMKEIECLILKPCPVKPYEGKALEGAMSYMGSAILATMTDMGEQFPPVLDLVKSKEKITIGPYTNLEEFNEQLAAYGIEAVIGRGMQEVLVIEEVN</sequence>
<dbReference type="SUPFAM" id="SSF52833">
    <property type="entry name" value="Thioredoxin-like"/>
    <property type="match status" value="1"/>
</dbReference>
<dbReference type="InterPro" id="IPR013740">
    <property type="entry name" value="Redoxin"/>
</dbReference>
<dbReference type="RefSeq" id="WP_380921749.1">
    <property type="nucleotide sequence ID" value="NZ_JBHUPE010000005.1"/>
</dbReference>
<dbReference type="InterPro" id="IPR036249">
    <property type="entry name" value="Thioredoxin-like_sf"/>
</dbReference>
<dbReference type="PANTHER" id="PTHR42852:SF6">
    <property type="entry name" value="THIOL:DISULFIDE INTERCHANGE PROTEIN DSBE"/>
    <property type="match status" value="1"/>
</dbReference>
<evidence type="ECO:0000313" key="8">
    <source>
        <dbReference type="Proteomes" id="UP001597509"/>
    </source>
</evidence>
<comment type="caution">
    <text evidence="7">The sequence shown here is derived from an EMBL/GenBank/DDBJ whole genome shotgun (WGS) entry which is preliminary data.</text>
</comment>
<dbReference type="PANTHER" id="PTHR42852">
    <property type="entry name" value="THIOL:DISULFIDE INTERCHANGE PROTEIN DSBE"/>
    <property type="match status" value="1"/>
</dbReference>
<evidence type="ECO:0000313" key="7">
    <source>
        <dbReference type="EMBL" id="MFD2905202.1"/>
    </source>
</evidence>